<dbReference type="Pfam" id="PF12704">
    <property type="entry name" value="MacB_PCD"/>
    <property type="match status" value="1"/>
</dbReference>
<dbReference type="PANTHER" id="PTHR30572:SF18">
    <property type="entry name" value="ABC-TYPE MACROLIDE FAMILY EXPORT SYSTEM PERMEASE COMPONENT 2"/>
    <property type="match status" value="1"/>
</dbReference>
<comment type="subcellular location">
    <subcellularLocation>
        <location evidence="1">Cell membrane</location>
        <topology evidence="1">Multi-pass membrane protein</topology>
    </subcellularLocation>
</comment>
<sequence>MFFYYLRLALVSLRQTPAVSALMLLAIAIGIGISMTTLVLHTMRSADPIPHKSDKLAVIQLQSQGVHANFGSSDNLHKQLTYHDTVAMLESDIPQRSTAMYRAGLKIESLEPGKEPSKKAVLLTTSDFFSMFEAPLLYGQAWDAKADEYAEKKTVIGRQLNQQLFGGENSVGQKILIQNNIFEIVGVLDNWQPVPKYYDTIVGAFNHTEQVFVPFSHARANELDTWHNNWGNVESWNNESINVYQQFLDSESHWLHAWAEFESEQQKQDFATFIQGYIDQQQQLGRFAREDATYDLKDVMTWLNYRKVVGTDNYILLVLSFLFLAVCLVNTLGLMLSKFLRRAPDVGVRRALGANRSQIFIQHLVEVGVLGLIGGCLGLLLSYFALNHLKQYNSEYQLLAQLDVQMMLIAPALAIGVTLLAGVYPAWRICQTQPARYLKSQ</sequence>
<evidence type="ECO:0000259" key="7">
    <source>
        <dbReference type="Pfam" id="PF02687"/>
    </source>
</evidence>
<evidence type="ECO:0000259" key="8">
    <source>
        <dbReference type="Pfam" id="PF12704"/>
    </source>
</evidence>
<dbReference type="GO" id="GO:0022857">
    <property type="term" value="F:transmembrane transporter activity"/>
    <property type="evidence" value="ECO:0007669"/>
    <property type="project" value="TreeGrafter"/>
</dbReference>
<keyword evidence="10" id="KW-1185">Reference proteome</keyword>
<evidence type="ECO:0000256" key="2">
    <source>
        <dbReference type="ARBA" id="ARBA00022475"/>
    </source>
</evidence>
<dbReference type="InterPro" id="IPR025857">
    <property type="entry name" value="MacB_PCD"/>
</dbReference>
<keyword evidence="2" id="KW-1003">Cell membrane</keyword>
<dbReference type="PANTHER" id="PTHR30572">
    <property type="entry name" value="MEMBRANE COMPONENT OF TRANSPORTER-RELATED"/>
    <property type="match status" value="1"/>
</dbReference>
<name>A0A2S0VQU8_9ALTE</name>
<feature type="transmembrane region" description="Helical" evidence="6">
    <location>
        <begin position="364"/>
        <end position="386"/>
    </location>
</feature>
<feature type="transmembrane region" description="Helical" evidence="6">
    <location>
        <begin position="21"/>
        <end position="43"/>
    </location>
</feature>
<dbReference type="AlphaFoldDB" id="A0A2S0VQU8"/>
<gene>
    <name evidence="9" type="ORF">C2869_09180</name>
</gene>
<dbReference type="GO" id="GO:0005524">
    <property type="term" value="F:ATP binding"/>
    <property type="evidence" value="ECO:0007669"/>
    <property type="project" value="UniProtKB-KW"/>
</dbReference>
<feature type="transmembrane region" description="Helical" evidence="6">
    <location>
        <begin position="314"/>
        <end position="336"/>
    </location>
</feature>
<keyword evidence="5 6" id="KW-0472">Membrane</keyword>
<dbReference type="Pfam" id="PF02687">
    <property type="entry name" value="FtsX"/>
    <property type="match status" value="1"/>
</dbReference>
<organism evidence="9 10">
    <name type="scientific">Saccharobesus litoralis</name>
    <dbReference type="NCBI Taxonomy" id="2172099"/>
    <lineage>
        <taxon>Bacteria</taxon>
        <taxon>Pseudomonadati</taxon>
        <taxon>Pseudomonadota</taxon>
        <taxon>Gammaproteobacteria</taxon>
        <taxon>Alteromonadales</taxon>
        <taxon>Alteromonadaceae</taxon>
        <taxon>Saccharobesus</taxon>
    </lineage>
</organism>
<dbReference type="InterPro" id="IPR050250">
    <property type="entry name" value="Macrolide_Exporter_MacB"/>
</dbReference>
<evidence type="ECO:0000256" key="6">
    <source>
        <dbReference type="SAM" id="Phobius"/>
    </source>
</evidence>
<reference evidence="9 10" key="1">
    <citation type="submission" date="2018-01" db="EMBL/GenBank/DDBJ databases">
        <title>Genome sequence of a Cantenovulum-like bacteria.</title>
        <authorList>
            <person name="Tan W.R."/>
            <person name="Lau N.-S."/>
            <person name="Go F."/>
            <person name="Amirul A.-A.A."/>
        </authorList>
    </citation>
    <scope>NUCLEOTIDE SEQUENCE [LARGE SCALE GENOMIC DNA]</scope>
    <source>
        <strain evidence="9 10">CCB-QB4</strain>
    </source>
</reference>
<evidence type="ECO:0000256" key="4">
    <source>
        <dbReference type="ARBA" id="ARBA00022989"/>
    </source>
</evidence>
<evidence type="ECO:0000256" key="1">
    <source>
        <dbReference type="ARBA" id="ARBA00004651"/>
    </source>
</evidence>
<keyword evidence="9" id="KW-0547">Nucleotide-binding</keyword>
<evidence type="ECO:0000256" key="3">
    <source>
        <dbReference type="ARBA" id="ARBA00022692"/>
    </source>
</evidence>
<protein>
    <submittedName>
        <fullName evidence="9">ABC transporter ATP-binding protein</fullName>
    </submittedName>
</protein>
<evidence type="ECO:0000313" key="9">
    <source>
        <dbReference type="EMBL" id="AWB66591.1"/>
    </source>
</evidence>
<dbReference type="EMBL" id="CP026604">
    <property type="protein sequence ID" value="AWB66591.1"/>
    <property type="molecule type" value="Genomic_DNA"/>
</dbReference>
<dbReference type="Proteomes" id="UP000244441">
    <property type="component" value="Chromosome"/>
</dbReference>
<feature type="domain" description="MacB-like periplasmic core" evidence="8">
    <location>
        <begin position="20"/>
        <end position="224"/>
    </location>
</feature>
<evidence type="ECO:0000313" key="10">
    <source>
        <dbReference type="Proteomes" id="UP000244441"/>
    </source>
</evidence>
<keyword evidence="9" id="KW-0067">ATP-binding</keyword>
<dbReference type="RefSeq" id="WP_108602653.1">
    <property type="nucleotide sequence ID" value="NZ_CP026604.1"/>
</dbReference>
<dbReference type="GO" id="GO:0005886">
    <property type="term" value="C:plasma membrane"/>
    <property type="evidence" value="ECO:0007669"/>
    <property type="project" value="UniProtKB-SubCell"/>
</dbReference>
<accession>A0A2S0VQU8</accession>
<proteinExistence type="predicted"/>
<evidence type="ECO:0000256" key="5">
    <source>
        <dbReference type="ARBA" id="ARBA00023136"/>
    </source>
</evidence>
<keyword evidence="3 6" id="KW-0812">Transmembrane</keyword>
<dbReference type="KEGG" id="cate:C2869_09180"/>
<feature type="domain" description="ABC3 transporter permease C-terminal" evidence="7">
    <location>
        <begin position="318"/>
        <end position="434"/>
    </location>
</feature>
<dbReference type="OrthoDB" id="8735006at2"/>
<dbReference type="InterPro" id="IPR003838">
    <property type="entry name" value="ABC3_permease_C"/>
</dbReference>
<keyword evidence="4 6" id="KW-1133">Transmembrane helix</keyword>
<feature type="transmembrane region" description="Helical" evidence="6">
    <location>
        <begin position="406"/>
        <end position="427"/>
    </location>
</feature>